<dbReference type="PATRIC" id="fig|1382798.3.peg.2382"/>
<gene>
    <name evidence="1" type="ORF">PK35_16865</name>
</gene>
<dbReference type="STRING" id="1382798.PK35_16865"/>
<protein>
    <submittedName>
        <fullName evidence="1">Uncharacterized protein</fullName>
    </submittedName>
</protein>
<name>A0A0D7VVY6_9FLAO</name>
<keyword evidence="2" id="KW-1185">Reference proteome</keyword>
<dbReference type="EMBL" id="JTDV01000022">
    <property type="protein sequence ID" value="KJD31011.1"/>
    <property type="molecule type" value="Genomic_DNA"/>
</dbReference>
<dbReference type="Proteomes" id="UP000032361">
    <property type="component" value="Unassembled WGS sequence"/>
</dbReference>
<proteinExistence type="predicted"/>
<reference evidence="1 2" key="1">
    <citation type="journal article" date="2015" name="Antonie Van Leeuwenhoek">
        <title>Tamlana nanhaiensis sp. nov., isolated from surface seawater collected from the South China Sea.</title>
        <authorList>
            <person name="Liu X."/>
            <person name="Lai Q."/>
            <person name="Du Y."/>
            <person name="Li G."/>
            <person name="Sun F."/>
            <person name="Shao Z."/>
        </authorList>
    </citation>
    <scope>NUCLEOTIDE SEQUENCE [LARGE SCALE GENOMIC DNA]</scope>
    <source>
        <strain evidence="1 2">FHC16</strain>
    </source>
</reference>
<sequence>MLNRKICVLQPATDGYTRPLPAIMKNILLIIFICLLNQLSAQEIVGMKDLYVENNLTYKVADEKLFTGQAQHVRKNGHFVYEEYFDNGKLTKSITYYNGTEKPTPARETEYYSDTQTKRKETNYGLNKPTTEYKHFDKNEKKTLIEQYENDKLIYRCEYQKNKKHGIEYCLNDDGTEMRIEYRNGKKIKK</sequence>
<evidence type="ECO:0000313" key="1">
    <source>
        <dbReference type="EMBL" id="KJD31011.1"/>
    </source>
</evidence>
<comment type="caution">
    <text evidence="1">The sequence shown here is derived from an EMBL/GenBank/DDBJ whole genome shotgun (WGS) entry which is preliminary data.</text>
</comment>
<dbReference type="AlphaFoldDB" id="A0A0D7VVY6"/>
<evidence type="ECO:0000313" key="2">
    <source>
        <dbReference type="Proteomes" id="UP000032361"/>
    </source>
</evidence>
<dbReference type="SUPFAM" id="SSF82185">
    <property type="entry name" value="Histone H3 K4-specific methyltransferase SET7/9 N-terminal domain"/>
    <property type="match status" value="1"/>
</dbReference>
<dbReference type="Gene3D" id="3.90.930.1">
    <property type="match status" value="1"/>
</dbReference>
<accession>A0A0D7VVY6</accession>
<organism evidence="1 2">
    <name type="scientific">Neotamlana nanhaiensis</name>
    <dbReference type="NCBI Taxonomy" id="1382798"/>
    <lineage>
        <taxon>Bacteria</taxon>
        <taxon>Pseudomonadati</taxon>
        <taxon>Bacteroidota</taxon>
        <taxon>Flavobacteriia</taxon>
        <taxon>Flavobacteriales</taxon>
        <taxon>Flavobacteriaceae</taxon>
        <taxon>Neotamlana</taxon>
    </lineage>
</organism>